<evidence type="ECO:0000313" key="3">
    <source>
        <dbReference type="EMBL" id="PNR56801.1"/>
    </source>
</evidence>
<dbReference type="RefSeq" id="XP_024370463.1">
    <property type="nucleotide sequence ID" value="XM_024514695.2"/>
</dbReference>
<evidence type="ECO:0000313" key="5">
    <source>
        <dbReference type="Proteomes" id="UP000006727"/>
    </source>
</evidence>
<reference evidence="3 5" key="1">
    <citation type="journal article" date="2008" name="Science">
        <title>The Physcomitrella genome reveals evolutionary insights into the conquest of land by plants.</title>
        <authorList>
            <person name="Rensing S."/>
            <person name="Lang D."/>
            <person name="Zimmer A."/>
            <person name="Terry A."/>
            <person name="Salamov A."/>
            <person name="Shapiro H."/>
            <person name="Nishiyama T."/>
            <person name="Perroud P.-F."/>
            <person name="Lindquist E."/>
            <person name="Kamisugi Y."/>
            <person name="Tanahashi T."/>
            <person name="Sakakibara K."/>
            <person name="Fujita T."/>
            <person name="Oishi K."/>
            <person name="Shin-I T."/>
            <person name="Kuroki Y."/>
            <person name="Toyoda A."/>
            <person name="Suzuki Y."/>
            <person name="Hashimoto A."/>
            <person name="Yamaguchi K."/>
            <person name="Sugano A."/>
            <person name="Kohara Y."/>
            <person name="Fujiyama A."/>
            <person name="Anterola A."/>
            <person name="Aoki S."/>
            <person name="Ashton N."/>
            <person name="Barbazuk W.B."/>
            <person name="Barker E."/>
            <person name="Bennetzen J."/>
            <person name="Bezanilla M."/>
            <person name="Blankenship R."/>
            <person name="Cho S.H."/>
            <person name="Dutcher S."/>
            <person name="Estelle M."/>
            <person name="Fawcett J.A."/>
            <person name="Gundlach H."/>
            <person name="Hanada K."/>
            <person name="Heyl A."/>
            <person name="Hicks K.A."/>
            <person name="Hugh J."/>
            <person name="Lohr M."/>
            <person name="Mayer K."/>
            <person name="Melkozernov A."/>
            <person name="Murata T."/>
            <person name="Nelson D."/>
            <person name="Pils B."/>
            <person name="Prigge M."/>
            <person name="Reiss B."/>
            <person name="Renner T."/>
            <person name="Rombauts S."/>
            <person name="Rushton P."/>
            <person name="Sanderfoot A."/>
            <person name="Schween G."/>
            <person name="Shiu S.-H."/>
            <person name="Stueber K."/>
            <person name="Theodoulou F.L."/>
            <person name="Tu H."/>
            <person name="Van de Peer Y."/>
            <person name="Verrier P.J."/>
            <person name="Waters E."/>
            <person name="Wood A."/>
            <person name="Yang L."/>
            <person name="Cove D."/>
            <person name="Cuming A."/>
            <person name="Hasebe M."/>
            <person name="Lucas S."/>
            <person name="Mishler D.B."/>
            <person name="Reski R."/>
            <person name="Grigoriev I."/>
            <person name="Quatrano R.S."/>
            <person name="Boore J.L."/>
        </authorList>
    </citation>
    <scope>NUCLEOTIDE SEQUENCE [LARGE SCALE GENOMIC DNA]</scope>
    <source>
        <strain evidence="4 5">cv. Gransden 2004</strain>
    </source>
</reference>
<dbReference type="InterPro" id="IPR008266">
    <property type="entry name" value="Tyr_kinase_AS"/>
</dbReference>
<dbReference type="EnsemblPlants" id="Pp3c3_180V3.2">
    <property type="protein sequence ID" value="Pp3c3_180V3.2"/>
    <property type="gene ID" value="Pp3c3_180"/>
</dbReference>
<proteinExistence type="predicted"/>
<dbReference type="KEGG" id="ppp:112279924"/>
<dbReference type="GeneID" id="112279924"/>
<keyword evidence="5" id="KW-1185">Reference proteome</keyword>
<dbReference type="PANTHER" id="PTHR37171">
    <property type="entry name" value="SERINE/THREONINE-PROTEIN KINASE YRZF-RELATED"/>
    <property type="match status" value="1"/>
</dbReference>
<dbReference type="PROSITE" id="PS00109">
    <property type="entry name" value="PROTEIN_KINASE_TYR"/>
    <property type="match status" value="1"/>
</dbReference>
<reference evidence="4" key="3">
    <citation type="submission" date="2020-12" db="UniProtKB">
        <authorList>
            <consortium name="EnsemblPlants"/>
        </authorList>
    </citation>
    <scope>IDENTIFICATION</scope>
</reference>
<accession>A0A2K1KSR5</accession>
<feature type="coiled-coil region" evidence="1">
    <location>
        <begin position="5"/>
        <end position="153"/>
    </location>
</feature>
<dbReference type="InterPro" id="IPR011009">
    <property type="entry name" value="Kinase-like_dom_sf"/>
</dbReference>
<dbReference type="OrthoDB" id="541154at2759"/>
<feature type="domain" description="Protein kinase" evidence="2">
    <location>
        <begin position="497"/>
        <end position="687"/>
    </location>
</feature>
<gene>
    <name evidence="4" type="primary">LOC112279924</name>
    <name evidence="3" type="ORF">PHYPA_003793</name>
</gene>
<dbReference type="InterPro" id="IPR000719">
    <property type="entry name" value="Prot_kinase_dom"/>
</dbReference>
<dbReference type="PaxDb" id="3218-PP1S1_189V6.1"/>
<dbReference type="PANTHER" id="PTHR37171:SF1">
    <property type="entry name" value="SERINE_THREONINE-PROTEIN KINASE YRZF-RELATED"/>
    <property type="match status" value="1"/>
</dbReference>
<name>A0A2K1KSR5_PHYPA</name>
<keyword evidence="1" id="KW-0175">Coiled coil</keyword>
<dbReference type="Gramene" id="Pp3c3_180V3.1">
    <property type="protein sequence ID" value="Pp3c3_180V3.1"/>
    <property type="gene ID" value="Pp3c3_180"/>
</dbReference>
<dbReference type="GO" id="GO:0004672">
    <property type="term" value="F:protein kinase activity"/>
    <property type="evidence" value="ECO:0007669"/>
    <property type="project" value="InterPro"/>
</dbReference>
<dbReference type="Proteomes" id="UP000006727">
    <property type="component" value="Chromosome 3"/>
</dbReference>
<reference evidence="3 5" key="2">
    <citation type="journal article" date="2018" name="Plant J.">
        <title>The Physcomitrella patens chromosome-scale assembly reveals moss genome structure and evolution.</title>
        <authorList>
            <person name="Lang D."/>
            <person name="Ullrich K.K."/>
            <person name="Murat F."/>
            <person name="Fuchs J."/>
            <person name="Jenkins J."/>
            <person name="Haas F.B."/>
            <person name="Piednoel M."/>
            <person name="Gundlach H."/>
            <person name="Van Bel M."/>
            <person name="Meyberg R."/>
            <person name="Vives C."/>
            <person name="Morata J."/>
            <person name="Symeonidi A."/>
            <person name="Hiss M."/>
            <person name="Muchero W."/>
            <person name="Kamisugi Y."/>
            <person name="Saleh O."/>
            <person name="Blanc G."/>
            <person name="Decker E.L."/>
            <person name="van Gessel N."/>
            <person name="Grimwood J."/>
            <person name="Hayes R.D."/>
            <person name="Graham S.W."/>
            <person name="Gunter L.E."/>
            <person name="McDaniel S.F."/>
            <person name="Hoernstein S.N.W."/>
            <person name="Larsson A."/>
            <person name="Li F.W."/>
            <person name="Perroud P.F."/>
            <person name="Phillips J."/>
            <person name="Ranjan P."/>
            <person name="Rokshar D.S."/>
            <person name="Rothfels C.J."/>
            <person name="Schneider L."/>
            <person name="Shu S."/>
            <person name="Stevenson D.W."/>
            <person name="Thummler F."/>
            <person name="Tillich M."/>
            <person name="Villarreal Aguilar J.C."/>
            <person name="Widiez T."/>
            <person name="Wong G.K."/>
            <person name="Wymore A."/>
            <person name="Zhang Y."/>
            <person name="Zimmer A.D."/>
            <person name="Quatrano R.S."/>
            <person name="Mayer K.F.X."/>
            <person name="Goodstein D."/>
            <person name="Casacuberta J.M."/>
            <person name="Vandepoele K."/>
            <person name="Reski R."/>
            <person name="Cuming A.C."/>
            <person name="Tuskan G.A."/>
            <person name="Maumus F."/>
            <person name="Salse J."/>
            <person name="Schmutz J."/>
            <person name="Rensing S.A."/>
        </authorList>
    </citation>
    <scope>NUCLEOTIDE SEQUENCE [LARGE SCALE GENOMIC DNA]</scope>
    <source>
        <strain evidence="4 5">cv. Gransden 2004</strain>
    </source>
</reference>
<protein>
    <recommendedName>
        <fullName evidence="2">Protein kinase domain-containing protein</fullName>
    </recommendedName>
</protein>
<dbReference type="Gene3D" id="1.10.287.1490">
    <property type="match status" value="1"/>
</dbReference>
<dbReference type="SUPFAM" id="SSF56112">
    <property type="entry name" value="Protein kinase-like (PK-like)"/>
    <property type="match status" value="1"/>
</dbReference>
<dbReference type="EnsemblPlants" id="Pp3c3_180V3.1">
    <property type="protein sequence ID" value="Pp3c3_180V3.1"/>
    <property type="gene ID" value="Pp3c3_180"/>
</dbReference>
<dbReference type="SUPFAM" id="SSF57997">
    <property type="entry name" value="Tropomyosin"/>
    <property type="match status" value="1"/>
</dbReference>
<sequence>MGDAYRNLDEQIRRVEEQIRSVEQKIERAEEEIRRVEEEIRRVEEEIRRVEEEIRRVEEEIRRVEQNIERVQEEIETCSDLQEKAQLRDKEAQLRDKEAQLRGKEAQLRGKEAQIRDKEAQLRGKEAQLRGERVELRGEKVQLQGQKAQLGEQIQQGRGNLTWAEWLNQRLPPLLFSFSARPGLRLAKEEFIPASTIRWDLWPDVDQYVADAVTKPSRHERIDLRVHTQTRKIFSEADCCFVYQSLLANIGSVILGDKFAMAAEEWSRSSAVTQQRTTADINRGTLNDLSADLNNVFELARGNPESGLRADIVLKCTGRTFLVVEMKRPSFFRGAVDQNFPDLVKGYEDKDLRFLDGQRSHVLAQSITQLFRYLVRHEIGYGIISSADLSYLVSRVGDSLRISEGIEWHDPKFIGALAYFMEKAADDTTPYVWGGGNGGKHSQDCDIVVSQETQDASSDDEEYGAPKKLKMTPAAGSVTRSMRGKICWKETPAAHLHLEAYPFATGWSGNIVRGIYEGHVVAVKLAVVCSDRAEALINEASAYLKLQEYWGKYVPALISHGTTVNGNVVYVATELIKGFELGMERLTPEVVTASFEALTAIHASGMLHGDIRRENILVPKGGRRGVRFIDFGFARSVTSADDCCEELAQLQYIVSKLPFRGSVRVASTAGVIDRGRHLEAEAYQNLP</sequence>
<dbReference type="EMBL" id="ABEU02000003">
    <property type="protein sequence ID" value="PNR56801.1"/>
    <property type="molecule type" value="Genomic_DNA"/>
</dbReference>
<dbReference type="AlphaFoldDB" id="A0A2K1KSR5"/>
<evidence type="ECO:0000256" key="1">
    <source>
        <dbReference type="SAM" id="Coils"/>
    </source>
</evidence>
<dbReference type="Gene3D" id="1.10.510.10">
    <property type="entry name" value="Transferase(Phosphotransferase) domain 1"/>
    <property type="match status" value="1"/>
</dbReference>
<organism evidence="3">
    <name type="scientific">Physcomitrium patens</name>
    <name type="common">Spreading-leaved earth moss</name>
    <name type="synonym">Physcomitrella patens</name>
    <dbReference type="NCBI Taxonomy" id="3218"/>
    <lineage>
        <taxon>Eukaryota</taxon>
        <taxon>Viridiplantae</taxon>
        <taxon>Streptophyta</taxon>
        <taxon>Embryophyta</taxon>
        <taxon>Bryophyta</taxon>
        <taxon>Bryophytina</taxon>
        <taxon>Bryopsida</taxon>
        <taxon>Funariidae</taxon>
        <taxon>Funariales</taxon>
        <taxon>Funariaceae</taxon>
        <taxon>Physcomitrium</taxon>
    </lineage>
</organism>
<dbReference type="InterPro" id="IPR052396">
    <property type="entry name" value="Meiotic_Drive_Suppr_Kinase"/>
</dbReference>
<evidence type="ECO:0000259" key="2">
    <source>
        <dbReference type="PROSITE" id="PS50011"/>
    </source>
</evidence>
<dbReference type="PROSITE" id="PS50011">
    <property type="entry name" value="PROTEIN_KINASE_DOM"/>
    <property type="match status" value="1"/>
</dbReference>
<dbReference type="Gramene" id="Pp3c3_180V3.2">
    <property type="protein sequence ID" value="Pp3c3_180V3.2"/>
    <property type="gene ID" value="Pp3c3_180"/>
</dbReference>
<dbReference type="GO" id="GO:0005524">
    <property type="term" value="F:ATP binding"/>
    <property type="evidence" value="ECO:0007669"/>
    <property type="project" value="InterPro"/>
</dbReference>
<dbReference type="Pfam" id="PF00069">
    <property type="entry name" value="Pkinase"/>
    <property type="match status" value="1"/>
</dbReference>
<evidence type="ECO:0000313" key="4">
    <source>
        <dbReference type="EnsemblPlants" id="Pp3c3_180V3.1"/>
    </source>
</evidence>
<dbReference type="STRING" id="3218.A0A2K1KSR5"/>